<dbReference type="KEGG" id="bsd:BLASA_1439"/>
<reference evidence="2 3" key="1">
    <citation type="journal article" date="2012" name="J. Bacteriol.">
        <title>Genome Sequence of Blastococcus saxobsidens DD2, a Stone-Inhabiting Bacterium.</title>
        <authorList>
            <person name="Chouaia B."/>
            <person name="Crotti E."/>
            <person name="Brusetti L."/>
            <person name="Daffonchio D."/>
            <person name="Essoussi I."/>
            <person name="Nouioui I."/>
            <person name="Sbissi I."/>
            <person name="Ghodhbane-Gtari F."/>
            <person name="Gtari M."/>
            <person name="Vacherie B."/>
            <person name="Barbe V."/>
            <person name="Medigue C."/>
            <person name="Gury J."/>
            <person name="Pujic P."/>
            <person name="Normand P."/>
        </authorList>
    </citation>
    <scope>NUCLEOTIDE SEQUENCE [LARGE SCALE GENOMIC DNA]</scope>
    <source>
        <strain evidence="2 3">DD2</strain>
    </source>
</reference>
<organism evidence="2 3">
    <name type="scientific">Blastococcus saxobsidens (strain DD2)</name>
    <dbReference type="NCBI Taxonomy" id="1146883"/>
    <lineage>
        <taxon>Bacteria</taxon>
        <taxon>Bacillati</taxon>
        <taxon>Actinomycetota</taxon>
        <taxon>Actinomycetes</taxon>
        <taxon>Geodermatophilales</taxon>
        <taxon>Geodermatophilaceae</taxon>
        <taxon>Blastococcus</taxon>
    </lineage>
</organism>
<accession>H6RKF2</accession>
<evidence type="ECO:0000313" key="3">
    <source>
        <dbReference type="Proteomes" id="UP000007517"/>
    </source>
</evidence>
<dbReference type="EMBL" id="FO117623">
    <property type="protein sequence ID" value="CCG02371.1"/>
    <property type="molecule type" value="Genomic_DNA"/>
</dbReference>
<dbReference type="STRING" id="1146883.BLASA_1439"/>
<reference evidence="3" key="2">
    <citation type="submission" date="2012-02" db="EMBL/GenBank/DDBJ databases">
        <title>Complete genome sequence of Blastococcus saxobsidens strain DD2.</title>
        <authorList>
            <person name="Genoscope."/>
        </authorList>
    </citation>
    <scope>NUCLEOTIDE SEQUENCE [LARGE SCALE GENOMIC DNA]</scope>
    <source>
        <strain evidence="3">DD2</strain>
    </source>
</reference>
<evidence type="ECO:0000313" key="2">
    <source>
        <dbReference type="EMBL" id="CCG02371.1"/>
    </source>
</evidence>
<evidence type="ECO:0000256" key="1">
    <source>
        <dbReference type="SAM" id="MobiDB-lite"/>
    </source>
</evidence>
<name>H6RKF2_BLASD</name>
<feature type="region of interest" description="Disordered" evidence="1">
    <location>
        <begin position="23"/>
        <end position="67"/>
    </location>
</feature>
<keyword evidence="3" id="KW-1185">Reference proteome</keyword>
<gene>
    <name evidence="2" type="ordered locus">BLASA_1439</name>
</gene>
<dbReference type="AlphaFoldDB" id="H6RKF2"/>
<dbReference type="HOGENOM" id="CLU_2803895_0_0_11"/>
<sequence length="67" mass="7324">MGPGRAAVTHWTEVYQAEPRLGFDRRGRNGHLVAVPPAHRGRRPEGPRHGQRPSALWNAGASGPLPR</sequence>
<protein>
    <submittedName>
        <fullName evidence="2">Uncharacterized protein</fullName>
    </submittedName>
</protein>
<proteinExistence type="predicted"/>
<dbReference type="Proteomes" id="UP000007517">
    <property type="component" value="Chromosome"/>
</dbReference>